<dbReference type="EMBL" id="JAVFCB010000004">
    <property type="protein sequence ID" value="MDQ4214052.1"/>
    <property type="molecule type" value="Genomic_DNA"/>
</dbReference>
<dbReference type="RefSeq" id="WP_308488986.1">
    <property type="nucleotide sequence ID" value="NZ_JAVFCB010000004.1"/>
</dbReference>
<dbReference type="Proteomes" id="UP001230289">
    <property type="component" value="Unassembled WGS sequence"/>
</dbReference>
<evidence type="ECO:0000313" key="1">
    <source>
        <dbReference type="EMBL" id="MDQ4214052.1"/>
    </source>
</evidence>
<name>A0ABU0XG02_9MICO</name>
<sequence length="103" mass="11985">MNLLDDYWHMYDLTLRTIREDKPDTFLEVAAILNRFQQPTCTGDAFFPDGADDILGEALHDAGWYVSWQADYLWTATHPRTRARIRFVEGDLYDETPTEGGKR</sequence>
<reference evidence="1 2" key="1">
    <citation type="submission" date="2023-08" db="EMBL/GenBank/DDBJ databases">
        <title>Microbacterium sp. nov., isolated from a waste landfill.</title>
        <authorList>
            <person name="Wen W."/>
        </authorList>
    </citation>
    <scope>NUCLEOTIDE SEQUENCE [LARGE SCALE GENOMIC DNA]</scope>
    <source>
        <strain evidence="1 2">ASV81</strain>
    </source>
</reference>
<protein>
    <submittedName>
        <fullName evidence="1">Uncharacterized protein</fullName>
    </submittedName>
</protein>
<comment type="caution">
    <text evidence="1">The sequence shown here is derived from an EMBL/GenBank/DDBJ whole genome shotgun (WGS) entry which is preliminary data.</text>
</comment>
<proteinExistence type="predicted"/>
<gene>
    <name evidence="1" type="ORF">RBR11_08995</name>
</gene>
<evidence type="ECO:0000313" key="2">
    <source>
        <dbReference type="Proteomes" id="UP001230289"/>
    </source>
</evidence>
<keyword evidence="2" id="KW-1185">Reference proteome</keyword>
<organism evidence="1 2">
    <name type="scientific">Microbacterium capsulatum</name>
    <dbReference type="NCBI Taxonomy" id="3041921"/>
    <lineage>
        <taxon>Bacteria</taxon>
        <taxon>Bacillati</taxon>
        <taxon>Actinomycetota</taxon>
        <taxon>Actinomycetes</taxon>
        <taxon>Micrococcales</taxon>
        <taxon>Microbacteriaceae</taxon>
        <taxon>Microbacterium</taxon>
    </lineage>
</organism>
<accession>A0ABU0XG02</accession>